<evidence type="ECO:0000313" key="2">
    <source>
        <dbReference type="Proteomes" id="UP000003754"/>
    </source>
</evidence>
<dbReference type="EMBL" id="JQ312117">
    <property type="protein sequence ID" value="AFH19717.1"/>
    <property type="molecule type" value="Genomic_DNA"/>
</dbReference>
<evidence type="ECO:0000313" key="1">
    <source>
        <dbReference type="EMBL" id="AFH19717.1"/>
    </source>
</evidence>
<organism evidence="1 2">
    <name type="scientific">Agrobacterium phage 7-7-1</name>
    <dbReference type="NCBI Taxonomy" id="1161931"/>
    <lineage>
        <taxon>Viruses</taxon>
        <taxon>Duplodnaviria</taxon>
        <taxon>Heunggongvirae</taxon>
        <taxon>Uroviricota</taxon>
        <taxon>Caudoviricetes</taxon>
        <taxon>Schmittlotzvirus</taxon>
        <taxon>Schmittlotzvirus sv771</taxon>
    </lineage>
</organism>
<dbReference type="Proteomes" id="UP000003754">
    <property type="component" value="Segment"/>
</dbReference>
<dbReference type="KEGG" id="vg:14011972"/>
<proteinExistence type="predicted"/>
<keyword evidence="2" id="KW-1185">Reference proteome</keyword>
<dbReference type="RefSeq" id="YP_007006475.1">
    <property type="nucleotide sequence ID" value="NC_019519.1"/>
</dbReference>
<dbReference type="GeneID" id="14011972"/>
<gene>
    <name evidence="1" type="ORF">7-7-1_00019</name>
</gene>
<accession>J7F9D7</accession>
<name>J7F9D7_9CAUD</name>
<sequence length="54" mass="6195">MAKRVIVLDAYMRHPTVITVVREYPNKAVSGDDDRGIRIYATENRIVKIPLPSR</sequence>
<protein>
    <submittedName>
        <fullName evidence="1">Uncharacterized protein</fullName>
    </submittedName>
</protein>
<reference evidence="1 2" key="1">
    <citation type="submission" date="2011-12" db="EMBL/GenBank/DDBJ databases">
        <title>The genome sequence of the flagella-specific Agrobacterium bacteriophage 7-7-1.</title>
        <authorList>
            <person name="Schmitt R."/>
            <person name="Van den Bossche A."/>
            <person name="Lavigne R."/>
            <person name="Kropinski A.M."/>
        </authorList>
    </citation>
    <scope>NUCLEOTIDE SEQUENCE [LARGE SCALE GENOMIC DNA]</scope>
</reference>